<comment type="caution">
    <text evidence="2">The sequence shown here is derived from an EMBL/GenBank/DDBJ whole genome shotgun (WGS) entry which is preliminary data.</text>
</comment>
<keyword evidence="3" id="KW-1185">Reference proteome</keyword>
<feature type="domain" description="Potassium channel" evidence="1">
    <location>
        <begin position="3"/>
        <end position="31"/>
    </location>
</feature>
<dbReference type="SUPFAM" id="SSF81324">
    <property type="entry name" value="Voltage-gated potassium channels"/>
    <property type="match status" value="1"/>
</dbReference>
<sequence length="38" mass="4293">MGEHHNFGDAPWWDATTVTTVGYGDFSPSRRQAAWRSP</sequence>
<reference evidence="3" key="1">
    <citation type="journal article" date="2019" name="Int. J. Syst. Evol. Microbiol.">
        <title>The Global Catalogue of Microorganisms (GCM) 10K type strain sequencing project: providing services to taxonomists for standard genome sequencing and annotation.</title>
        <authorList>
            <consortium name="The Broad Institute Genomics Platform"/>
            <consortium name="The Broad Institute Genome Sequencing Center for Infectious Disease"/>
            <person name="Wu L."/>
            <person name="Ma J."/>
        </authorList>
    </citation>
    <scope>NUCLEOTIDE SEQUENCE [LARGE SCALE GENOMIC DNA]</scope>
    <source>
        <strain evidence="3">FCH27</strain>
    </source>
</reference>
<evidence type="ECO:0000313" key="3">
    <source>
        <dbReference type="Proteomes" id="UP001596524"/>
    </source>
</evidence>
<dbReference type="RefSeq" id="WP_372496656.1">
    <property type="nucleotide sequence ID" value="NZ_JAFMZM010000005.1"/>
</dbReference>
<dbReference type="InterPro" id="IPR013099">
    <property type="entry name" value="K_chnl_dom"/>
</dbReference>
<evidence type="ECO:0000313" key="2">
    <source>
        <dbReference type="EMBL" id="MFC7362153.1"/>
    </source>
</evidence>
<proteinExistence type="predicted"/>
<accession>A0ABW2N7E1</accession>
<name>A0ABW2N7E1_9ACTN</name>
<organism evidence="2 3">
    <name type="scientific">Nocardioides astragali</name>
    <dbReference type="NCBI Taxonomy" id="1776736"/>
    <lineage>
        <taxon>Bacteria</taxon>
        <taxon>Bacillati</taxon>
        <taxon>Actinomycetota</taxon>
        <taxon>Actinomycetes</taxon>
        <taxon>Propionibacteriales</taxon>
        <taxon>Nocardioidaceae</taxon>
        <taxon>Nocardioides</taxon>
    </lineage>
</organism>
<dbReference type="EMBL" id="JBHTCH010000021">
    <property type="protein sequence ID" value="MFC7362153.1"/>
    <property type="molecule type" value="Genomic_DNA"/>
</dbReference>
<dbReference type="Proteomes" id="UP001596524">
    <property type="component" value="Unassembled WGS sequence"/>
</dbReference>
<evidence type="ECO:0000259" key="1">
    <source>
        <dbReference type="Pfam" id="PF07885"/>
    </source>
</evidence>
<protein>
    <submittedName>
        <fullName evidence="2">Ion channel</fullName>
    </submittedName>
</protein>
<dbReference type="Pfam" id="PF07885">
    <property type="entry name" value="Ion_trans_2"/>
    <property type="match status" value="1"/>
</dbReference>
<dbReference type="Gene3D" id="1.10.287.70">
    <property type="match status" value="1"/>
</dbReference>
<gene>
    <name evidence="2" type="ORF">ACFQO6_17900</name>
</gene>